<evidence type="ECO:0000256" key="3">
    <source>
        <dbReference type="SAM" id="Phobius"/>
    </source>
</evidence>
<keyword evidence="3" id="KW-0812">Transmembrane</keyword>
<keyword evidence="1" id="KW-0175">Coiled coil</keyword>
<sequence>MSASEKSGNLSIKVPAGGFQSFIDRLEKISPALQKNLQGQDVTEEFVDLDARLKAKQVAESRLLSLMEKASKTDELVAFSNELGKVQEEIERIKGRMRYLEQNVAYSTIELRIFQKLGSAEVINGQDRGPLLQRAGSALNGTYAVLSLVFQWIVIILAGALPVLILALVIGLPVWFLRRGRKERLSDIRKRLEAENKKTMETPLPEEMSREPEAPNKQE</sequence>
<evidence type="ECO:0000256" key="1">
    <source>
        <dbReference type="SAM" id="Coils"/>
    </source>
</evidence>
<feature type="coiled-coil region" evidence="1">
    <location>
        <begin position="76"/>
        <end position="103"/>
    </location>
</feature>
<feature type="region of interest" description="Disordered" evidence="2">
    <location>
        <begin position="196"/>
        <end position="219"/>
    </location>
</feature>
<protein>
    <submittedName>
        <fullName evidence="5">DUF4349 domain-containing protein</fullName>
    </submittedName>
</protein>
<name>A0ABT4Q2W7_9BACL</name>
<keyword evidence="3" id="KW-0472">Membrane</keyword>
<evidence type="ECO:0000313" key="5">
    <source>
        <dbReference type="EMBL" id="MCZ8511223.1"/>
    </source>
</evidence>
<gene>
    <name evidence="5" type="ORF">O9H85_01960</name>
</gene>
<keyword evidence="6" id="KW-1185">Reference proteome</keyword>
<feature type="compositionally biased region" description="Basic and acidic residues" evidence="2">
    <location>
        <begin position="207"/>
        <end position="219"/>
    </location>
</feature>
<feature type="transmembrane region" description="Helical" evidence="3">
    <location>
        <begin position="149"/>
        <end position="177"/>
    </location>
</feature>
<reference evidence="5 6" key="1">
    <citation type="submission" date="2022-12" db="EMBL/GenBank/DDBJ databases">
        <title>Draft genome sequence of Paenibacillus sp. dW9.</title>
        <authorList>
            <person name="Choi E.-W."/>
            <person name="Kim D.-U."/>
        </authorList>
    </citation>
    <scope>NUCLEOTIDE SEQUENCE [LARGE SCALE GENOMIC DNA]</scope>
    <source>
        <strain evidence="6">dW9</strain>
    </source>
</reference>
<comment type="caution">
    <text evidence="5">The sequence shown here is derived from an EMBL/GenBank/DDBJ whole genome shotgun (WGS) entry which is preliminary data.</text>
</comment>
<organism evidence="5 6">
    <name type="scientific">Paenibacillus gyeongsangnamensis</name>
    <dbReference type="NCBI Taxonomy" id="3388067"/>
    <lineage>
        <taxon>Bacteria</taxon>
        <taxon>Bacillati</taxon>
        <taxon>Bacillota</taxon>
        <taxon>Bacilli</taxon>
        <taxon>Bacillales</taxon>
        <taxon>Paenibacillaceae</taxon>
        <taxon>Paenibacillus</taxon>
    </lineage>
</organism>
<dbReference type="InterPro" id="IPR025645">
    <property type="entry name" value="DUF4349"/>
</dbReference>
<feature type="domain" description="DUF4349" evidence="4">
    <location>
        <begin position="4"/>
        <end position="175"/>
    </location>
</feature>
<evidence type="ECO:0000313" key="6">
    <source>
        <dbReference type="Proteomes" id="UP001527882"/>
    </source>
</evidence>
<proteinExistence type="predicted"/>
<dbReference type="EMBL" id="JAQAGZ010000001">
    <property type="protein sequence ID" value="MCZ8511223.1"/>
    <property type="molecule type" value="Genomic_DNA"/>
</dbReference>
<accession>A0ABT4Q2W7</accession>
<evidence type="ECO:0000259" key="4">
    <source>
        <dbReference type="Pfam" id="PF14257"/>
    </source>
</evidence>
<keyword evidence="3" id="KW-1133">Transmembrane helix</keyword>
<evidence type="ECO:0000256" key="2">
    <source>
        <dbReference type="SAM" id="MobiDB-lite"/>
    </source>
</evidence>
<dbReference type="Proteomes" id="UP001527882">
    <property type="component" value="Unassembled WGS sequence"/>
</dbReference>
<dbReference type="Pfam" id="PF14257">
    <property type="entry name" value="DUF4349"/>
    <property type="match status" value="1"/>
</dbReference>